<reference evidence="3 4" key="1">
    <citation type="journal article" date="2018" name="Int. J. Syst. Evol. Microbiol.">
        <title>Adhaeribacter swui sp. nov., isolated from wet mud.</title>
        <authorList>
            <person name="Kim D.U."/>
            <person name="Kim K.W."/>
            <person name="Kang M.S."/>
            <person name="Kim J.Y."/>
            <person name="Jang J.H."/>
            <person name="Kim M.K."/>
        </authorList>
    </citation>
    <scope>NUCLEOTIDE SEQUENCE [LARGE SCALE GENOMIC DNA]</scope>
    <source>
        <strain evidence="3 4">KCTC 52873</strain>
    </source>
</reference>
<accession>A0A7G7GDC1</accession>
<name>A0A7G7GDC1_9BACT</name>
<keyword evidence="4" id="KW-1185">Reference proteome</keyword>
<dbReference type="InterPro" id="IPR021255">
    <property type="entry name" value="DUF2807"/>
</dbReference>
<gene>
    <name evidence="3" type="ORF">HUW51_21445</name>
</gene>
<dbReference type="PANTHER" id="PTHR39200:SF1">
    <property type="entry name" value="AUTO-TRANSPORTER ADHESIN HEAD GIN DOMAIN-CONTAINING PROTEIN-RELATED"/>
    <property type="match status" value="1"/>
</dbReference>
<evidence type="ECO:0000259" key="2">
    <source>
        <dbReference type="Pfam" id="PF10988"/>
    </source>
</evidence>
<evidence type="ECO:0000313" key="4">
    <source>
        <dbReference type="Proteomes" id="UP000515237"/>
    </source>
</evidence>
<feature type="chain" id="PRO_5028896119" evidence="1">
    <location>
        <begin position="24"/>
        <end position="243"/>
    </location>
</feature>
<dbReference type="EMBL" id="CP055156">
    <property type="protein sequence ID" value="QNF35155.1"/>
    <property type="molecule type" value="Genomic_DNA"/>
</dbReference>
<dbReference type="Gene3D" id="2.160.20.120">
    <property type="match status" value="1"/>
</dbReference>
<dbReference type="KEGG" id="aswu:HUW51_21445"/>
<dbReference type="Proteomes" id="UP000515237">
    <property type="component" value="Chromosome"/>
</dbReference>
<dbReference type="RefSeq" id="WP_185271646.1">
    <property type="nucleotide sequence ID" value="NZ_CP055156.1"/>
</dbReference>
<dbReference type="AlphaFoldDB" id="A0A7G7GDC1"/>
<dbReference type="PROSITE" id="PS51257">
    <property type="entry name" value="PROKAR_LIPOPROTEIN"/>
    <property type="match status" value="1"/>
</dbReference>
<dbReference type="PANTHER" id="PTHR39200">
    <property type="entry name" value="HYPOTHETICAL EXPORTED PROTEIN"/>
    <property type="match status" value="1"/>
</dbReference>
<proteinExistence type="predicted"/>
<evidence type="ECO:0000313" key="3">
    <source>
        <dbReference type="EMBL" id="QNF35155.1"/>
    </source>
</evidence>
<organism evidence="3 4">
    <name type="scientific">Adhaeribacter swui</name>
    <dbReference type="NCBI Taxonomy" id="2086471"/>
    <lineage>
        <taxon>Bacteria</taxon>
        <taxon>Pseudomonadati</taxon>
        <taxon>Bacteroidota</taxon>
        <taxon>Cytophagia</taxon>
        <taxon>Cytophagales</taxon>
        <taxon>Hymenobacteraceae</taxon>
        <taxon>Adhaeribacter</taxon>
    </lineage>
</organism>
<evidence type="ECO:0000256" key="1">
    <source>
        <dbReference type="SAM" id="SignalP"/>
    </source>
</evidence>
<feature type="signal peptide" evidence="1">
    <location>
        <begin position="1"/>
        <end position="23"/>
    </location>
</feature>
<dbReference type="Pfam" id="PF10988">
    <property type="entry name" value="DUF2807"/>
    <property type="match status" value="1"/>
</dbReference>
<keyword evidence="1" id="KW-0732">Signal</keyword>
<feature type="domain" description="Putative auto-transporter adhesin head GIN" evidence="2">
    <location>
        <begin position="45"/>
        <end position="227"/>
    </location>
</feature>
<protein>
    <submittedName>
        <fullName evidence="3">DUF2807 domain-containing protein</fullName>
    </submittedName>
</protein>
<sequence length="243" mass="26257">MKTYLIKKRNTAFLLLASLFIFSSCDDEVLRGHGDVVSRTRPVGNFSAVDAGGEFEIYLKQGPAEDILLEGQANVLTEVSTHVRNNKLYIEFDRKRVRLNRPVKIYLTTPELTGISVSGANSVRGLNEFQVDDLDIRASGNSTIYLNVKNAHTIESDISGSVNMELNGDAQHQEIDISGSGNIQTFGLSTKTADIEISGSGKCDVSVTDKIEAKLSGSGRVRYKGNPAVSTKISGSGSVVQVD</sequence>